<feature type="transmembrane region" description="Helical" evidence="8">
    <location>
        <begin position="7"/>
        <end position="29"/>
    </location>
</feature>
<dbReference type="OrthoDB" id="1682095at2"/>
<dbReference type="AlphaFoldDB" id="A0A3P3UBQ4"/>
<feature type="transmembrane region" description="Helical" evidence="8">
    <location>
        <begin position="41"/>
        <end position="60"/>
    </location>
</feature>
<keyword evidence="4 8" id="KW-0812">Transmembrane</keyword>
<name>A0A3P3UBQ4_9BACL</name>
<evidence type="ECO:0000256" key="5">
    <source>
        <dbReference type="ARBA" id="ARBA00022989"/>
    </source>
</evidence>
<dbReference type="PANTHER" id="PTHR32322">
    <property type="entry name" value="INNER MEMBRANE TRANSPORTER"/>
    <property type="match status" value="1"/>
</dbReference>
<dbReference type="GO" id="GO:0005886">
    <property type="term" value="C:plasma membrane"/>
    <property type="evidence" value="ECO:0007669"/>
    <property type="project" value="UniProtKB-SubCell"/>
</dbReference>
<feature type="transmembrane region" description="Helical" evidence="8">
    <location>
        <begin position="154"/>
        <end position="173"/>
    </location>
</feature>
<keyword evidence="5 8" id="KW-1133">Transmembrane helix</keyword>
<dbReference type="Proteomes" id="UP000267017">
    <property type="component" value="Unassembled WGS sequence"/>
</dbReference>
<evidence type="ECO:0000313" key="11">
    <source>
        <dbReference type="Proteomes" id="UP000267017"/>
    </source>
</evidence>
<protein>
    <submittedName>
        <fullName evidence="10">DMT family transporter</fullName>
    </submittedName>
</protein>
<organism evidence="10 11">
    <name type="scientific">Paenibacillus oralis</name>
    <dbReference type="NCBI Taxonomy" id="2490856"/>
    <lineage>
        <taxon>Bacteria</taxon>
        <taxon>Bacillati</taxon>
        <taxon>Bacillota</taxon>
        <taxon>Bacilli</taxon>
        <taxon>Bacillales</taxon>
        <taxon>Paenibacillaceae</taxon>
        <taxon>Paenibacillus</taxon>
    </lineage>
</organism>
<dbReference type="InterPro" id="IPR037185">
    <property type="entry name" value="EmrE-like"/>
</dbReference>
<dbReference type="InterPro" id="IPR050638">
    <property type="entry name" value="AA-Vitamin_Transporters"/>
</dbReference>
<feature type="domain" description="EamA" evidence="9">
    <location>
        <begin position="8"/>
        <end position="141"/>
    </location>
</feature>
<keyword evidence="11" id="KW-1185">Reference proteome</keyword>
<evidence type="ECO:0000256" key="7">
    <source>
        <dbReference type="SAM" id="MobiDB-lite"/>
    </source>
</evidence>
<keyword evidence="6 8" id="KW-0472">Membrane</keyword>
<dbReference type="SUPFAM" id="SSF103481">
    <property type="entry name" value="Multidrug resistance efflux transporter EmrE"/>
    <property type="match status" value="2"/>
</dbReference>
<comment type="caution">
    <text evidence="10">The sequence shown here is derived from an EMBL/GenBank/DDBJ whole genome shotgun (WGS) entry which is preliminary data.</text>
</comment>
<evidence type="ECO:0000256" key="1">
    <source>
        <dbReference type="ARBA" id="ARBA00004651"/>
    </source>
</evidence>
<feature type="transmembrane region" description="Helical" evidence="8">
    <location>
        <begin position="185"/>
        <end position="203"/>
    </location>
</feature>
<feature type="transmembrane region" description="Helical" evidence="8">
    <location>
        <begin position="72"/>
        <end position="89"/>
    </location>
</feature>
<evidence type="ECO:0000256" key="6">
    <source>
        <dbReference type="ARBA" id="ARBA00023136"/>
    </source>
</evidence>
<feature type="transmembrane region" description="Helical" evidence="8">
    <location>
        <begin position="254"/>
        <end position="273"/>
    </location>
</feature>
<feature type="transmembrane region" description="Helical" evidence="8">
    <location>
        <begin position="101"/>
        <end position="118"/>
    </location>
</feature>
<feature type="region of interest" description="Disordered" evidence="7">
    <location>
        <begin position="301"/>
        <end position="336"/>
    </location>
</feature>
<proteinExistence type="inferred from homology"/>
<feature type="compositionally biased region" description="Basic and acidic residues" evidence="7">
    <location>
        <begin position="317"/>
        <end position="328"/>
    </location>
</feature>
<accession>A0A3P3UBQ4</accession>
<sequence length="336" mass="35380">MEPKNRTLAYFCAFANAAIIGFSFLFTKIALEVAGPVDTLAFRFAVSFAAMSIPVALGLIKLRFRGKPLFRVILLAAFYPLGFFLFQTFGLQHATSAEGGIMYAFTPVLTMVLAYVFLKETTTLVQKLGILLSVFGVVFIFVMGNGRIDLGNMGGLLLLFFSGLAFAGYSVLARSLLKLYSPWEISYLTLGIGCIVFLAVSVAQHASAGTLGNWLAPLGSGSFVLSVGYLGVMSSLVTALTANYALSKLEASRVSVFSNLSTVVSIAAGAIVLGENVTVYHVIGSLLIIAGVTGANLLSAKSKGETSRGGNNKGGKSKIENNKSEKSAVRSGGEAT</sequence>
<gene>
    <name evidence="10" type="ORF">EHV15_25825</name>
</gene>
<evidence type="ECO:0000256" key="2">
    <source>
        <dbReference type="ARBA" id="ARBA00007362"/>
    </source>
</evidence>
<evidence type="ECO:0000256" key="4">
    <source>
        <dbReference type="ARBA" id="ARBA00022692"/>
    </source>
</evidence>
<comment type="subcellular location">
    <subcellularLocation>
        <location evidence="1">Cell membrane</location>
        <topology evidence="1">Multi-pass membrane protein</topology>
    </subcellularLocation>
</comment>
<reference evidence="10 11" key="1">
    <citation type="submission" date="2018-11" db="EMBL/GenBank/DDBJ databases">
        <title>Genome sequencing of Paenibacillus sp. KCOM 3021 (= ChDC PVNT-B20).</title>
        <authorList>
            <person name="Kook J.-K."/>
            <person name="Park S.-N."/>
            <person name="Lim Y.K."/>
        </authorList>
    </citation>
    <scope>NUCLEOTIDE SEQUENCE [LARGE SCALE GENOMIC DNA]</scope>
    <source>
        <strain evidence="10 11">KCOM 3021</strain>
    </source>
</reference>
<evidence type="ECO:0000256" key="8">
    <source>
        <dbReference type="SAM" id="Phobius"/>
    </source>
</evidence>
<dbReference type="Gene3D" id="1.10.3730.20">
    <property type="match status" value="1"/>
</dbReference>
<feature type="transmembrane region" description="Helical" evidence="8">
    <location>
        <begin position="279"/>
        <end position="298"/>
    </location>
</feature>
<evidence type="ECO:0000259" key="9">
    <source>
        <dbReference type="Pfam" id="PF00892"/>
    </source>
</evidence>
<dbReference type="InterPro" id="IPR000620">
    <property type="entry name" value="EamA_dom"/>
</dbReference>
<feature type="transmembrane region" description="Helical" evidence="8">
    <location>
        <begin position="130"/>
        <end position="148"/>
    </location>
</feature>
<feature type="transmembrane region" description="Helical" evidence="8">
    <location>
        <begin position="223"/>
        <end position="242"/>
    </location>
</feature>
<feature type="domain" description="EamA" evidence="9">
    <location>
        <begin position="154"/>
        <end position="294"/>
    </location>
</feature>
<evidence type="ECO:0000256" key="3">
    <source>
        <dbReference type="ARBA" id="ARBA00022475"/>
    </source>
</evidence>
<dbReference type="Pfam" id="PF00892">
    <property type="entry name" value="EamA"/>
    <property type="match status" value="2"/>
</dbReference>
<evidence type="ECO:0000313" key="10">
    <source>
        <dbReference type="EMBL" id="RRJ67771.1"/>
    </source>
</evidence>
<dbReference type="EMBL" id="RRCN01000001">
    <property type="protein sequence ID" value="RRJ67771.1"/>
    <property type="molecule type" value="Genomic_DNA"/>
</dbReference>
<comment type="similarity">
    <text evidence="2">Belongs to the EamA transporter family.</text>
</comment>
<dbReference type="PANTHER" id="PTHR32322:SF18">
    <property type="entry name" value="S-ADENOSYLMETHIONINE_S-ADENOSYLHOMOCYSTEINE TRANSPORTER"/>
    <property type="match status" value="1"/>
</dbReference>
<keyword evidence="3" id="KW-1003">Cell membrane</keyword>